<evidence type="ECO:0000256" key="2">
    <source>
        <dbReference type="SAM" id="MobiDB-lite"/>
    </source>
</evidence>
<dbReference type="PROSITE" id="PS51212">
    <property type="entry name" value="WSC"/>
    <property type="match status" value="4"/>
</dbReference>
<dbReference type="CDD" id="cd11577">
    <property type="entry name" value="GH71"/>
    <property type="match status" value="1"/>
</dbReference>
<name>A0AAD2JZA6_9AGAR</name>
<evidence type="ECO:0000256" key="1">
    <source>
        <dbReference type="ARBA" id="ARBA00022737"/>
    </source>
</evidence>
<dbReference type="InterPro" id="IPR002889">
    <property type="entry name" value="WSC_carb-bd"/>
</dbReference>
<evidence type="ECO:0000259" key="3">
    <source>
        <dbReference type="PROSITE" id="PS51212"/>
    </source>
</evidence>
<evidence type="ECO:0000313" key="5">
    <source>
        <dbReference type="Proteomes" id="UP001295794"/>
    </source>
</evidence>
<dbReference type="AlphaFoldDB" id="A0AAD2JZA6"/>
<dbReference type="Gene3D" id="3.20.20.80">
    <property type="entry name" value="Glycosidases"/>
    <property type="match status" value="1"/>
</dbReference>
<dbReference type="Pfam" id="PF01822">
    <property type="entry name" value="WSC"/>
    <property type="match status" value="4"/>
</dbReference>
<evidence type="ECO:0000313" key="4">
    <source>
        <dbReference type="EMBL" id="CAK5270188.1"/>
    </source>
</evidence>
<gene>
    <name evidence="4" type="ORF">MYCIT1_LOCUS14383</name>
</gene>
<comment type="caution">
    <text evidence="4">The sequence shown here is derived from an EMBL/GenBank/DDBJ whole genome shotgun (WGS) entry which is preliminary data.</text>
</comment>
<feature type="domain" description="WSC" evidence="3">
    <location>
        <begin position="781"/>
        <end position="874"/>
    </location>
</feature>
<protein>
    <recommendedName>
        <fullName evidence="3">WSC domain-containing protein</fullName>
    </recommendedName>
</protein>
<feature type="region of interest" description="Disordered" evidence="2">
    <location>
        <begin position="500"/>
        <end position="541"/>
    </location>
</feature>
<dbReference type="SMART" id="SM00321">
    <property type="entry name" value="WSC"/>
    <property type="match status" value="4"/>
</dbReference>
<dbReference type="Proteomes" id="UP001295794">
    <property type="component" value="Unassembled WGS sequence"/>
</dbReference>
<accession>A0AAD2JZA6</accession>
<dbReference type="InterPro" id="IPR005197">
    <property type="entry name" value="Glyco_hydro_71"/>
</dbReference>
<sequence length="985" mass="103754">MYCNGLYISCGCSRPQIRRLVLSLSRPMQSLLPFLLVALSLTAGTQSRTHGRRLHNAGHSRSLEELELELPTRTTKLSANWNLDRSFAIDNETALAKRDNTKYVFMHHIVGNTQANWTADIQAIGAQGVDAIALNIGGDTWQRTQIGYAYAAAQAISSPVKLFISFDFTTNLGCDLNDIVQRTLQFSSHPSQFKVNGRAMISSYEGACLGDAGWRSLKDQTNGYIMPFISGLEGNFGAWSSFDSWYCWGCAWSQNNQDKNTADDYYYISQVGSKYATTVSGWFYTHLSDKNRILRSDDWLLNNRWNQIFQMRDQLTFVEMVTWNDFGESDYFGPVTANQPTGTTWADNFPHTAWMDMSAYYIQAFKTGVYPTVTKDVIYFWARPHPHDATATADPLPQPANYAWTSDYLWAAAFCSSTCTVTLKSGTSSSQTWTNLGAGVNLLQLPLAPGRVSVAMSKGSTTVLSASPTDFTYVSVPSLYNLNVYVGAASATSTATTSTATATTSTSTSTTTTSTTSTATTTTATTTSTTTTTTTTTSTSTDTAATSAATVTWSYQGCYTDNGGSRTLRGIEIDSSTGNSISSCQSQCQVAGYLYAGVEYGSQCFCAAAIASGVSTWDESHCSYPCPGGAGKCGGFNAINIYKASSASTATTTTTTTSAAAATVTAGGQSWSSLGCYADSTNQRVLPAQVYEGPSNGVTSCLTSCANAGYSFGGVEFGSQCFCGNAAPASSLIATSDSCNYACSAGSASGICGGANRINIYSISGGAAPITTPPAGADTGSWTYLGCYPDSPSSRIVSALEVDSASSNSIASCETTCSQAGFSYAAVEFGQQCFCGPSLLSGVSAVADSHCSYACPAGSGNCGGFNYASVYYKPASSSTSSVTTVGSTAWTHLGCYNDATNARVLSYGAYDGPANSVSSCLTGCGGKGYVYGGLEFGQQCFCGSTFTSKTATASSNCQYHCSGDSAGLCGGFNYVDVYYAASGLH</sequence>
<organism evidence="4 5">
    <name type="scientific">Mycena citricolor</name>
    <dbReference type="NCBI Taxonomy" id="2018698"/>
    <lineage>
        <taxon>Eukaryota</taxon>
        <taxon>Fungi</taxon>
        <taxon>Dikarya</taxon>
        <taxon>Basidiomycota</taxon>
        <taxon>Agaricomycotina</taxon>
        <taxon>Agaricomycetes</taxon>
        <taxon>Agaricomycetidae</taxon>
        <taxon>Agaricales</taxon>
        <taxon>Marasmiineae</taxon>
        <taxon>Mycenaceae</taxon>
        <taxon>Mycena</taxon>
    </lineage>
</organism>
<dbReference type="Pfam" id="PF03659">
    <property type="entry name" value="Glyco_hydro_71"/>
    <property type="match status" value="1"/>
</dbReference>
<dbReference type="EMBL" id="CAVNYO010000160">
    <property type="protein sequence ID" value="CAK5270188.1"/>
    <property type="molecule type" value="Genomic_DNA"/>
</dbReference>
<reference evidence="4" key="1">
    <citation type="submission" date="2023-11" db="EMBL/GenBank/DDBJ databases">
        <authorList>
            <person name="De Vega J J."/>
            <person name="De Vega J J."/>
        </authorList>
    </citation>
    <scope>NUCLEOTIDE SEQUENCE</scope>
</reference>
<proteinExistence type="predicted"/>
<dbReference type="PANTHER" id="PTHR45964">
    <property type="entry name" value="WSCD FAMILY MEMBER CG9164"/>
    <property type="match status" value="1"/>
</dbReference>
<feature type="domain" description="WSC" evidence="3">
    <location>
        <begin position="889"/>
        <end position="981"/>
    </location>
</feature>
<dbReference type="InterPro" id="IPR051589">
    <property type="entry name" value="Sialate-O-sulfotransferase"/>
</dbReference>
<keyword evidence="5" id="KW-1185">Reference proteome</keyword>
<dbReference type="GO" id="GO:0051118">
    <property type="term" value="F:glucan endo-1,3-alpha-glucosidase activity"/>
    <property type="evidence" value="ECO:0007669"/>
    <property type="project" value="InterPro"/>
</dbReference>
<feature type="domain" description="WSC" evidence="3">
    <location>
        <begin position="670"/>
        <end position="764"/>
    </location>
</feature>
<feature type="domain" description="WSC" evidence="3">
    <location>
        <begin position="552"/>
        <end position="645"/>
    </location>
</feature>
<keyword evidence="1" id="KW-0677">Repeat</keyword>
<dbReference type="PANTHER" id="PTHR45964:SF5">
    <property type="entry name" value="WSCD FAMILY MEMBER CG9164"/>
    <property type="match status" value="1"/>
</dbReference>